<accession>A0A0F4ZBD4</accession>
<dbReference type="EMBL" id="LAEV01001877">
    <property type="protein sequence ID" value="KKA27138.1"/>
    <property type="molecule type" value="Genomic_DNA"/>
</dbReference>
<evidence type="ECO:0000256" key="1">
    <source>
        <dbReference type="SAM" id="MobiDB-lite"/>
    </source>
</evidence>
<dbReference type="InterPro" id="IPR036322">
    <property type="entry name" value="WD40_repeat_dom_sf"/>
</dbReference>
<dbReference type="InterPro" id="IPR001680">
    <property type="entry name" value="WD40_rpt"/>
</dbReference>
<feature type="compositionally biased region" description="Low complexity" evidence="1">
    <location>
        <begin position="50"/>
        <end position="67"/>
    </location>
</feature>
<feature type="region of interest" description="Disordered" evidence="1">
    <location>
        <begin position="1"/>
        <end position="90"/>
    </location>
</feature>
<dbReference type="PANTHER" id="PTHR44675">
    <property type="entry name" value="PAK1 INTERACTING PROTEIN 1"/>
    <property type="match status" value="1"/>
</dbReference>
<evidence type="ECO:0000313" key="3">
    <source>
        <dbReference type="Proteomes" id="UP000033483"/>
    </source>
</evidence>
<evidence type="ECO:0000313" key="2">
    <source>
        <dbReference type="EMBL" id="KKA27138.1"/>
    </source>
</evidence>
<dbReference type="Gene3D" id="2.130.10.10">
    <property type="entry name" value="YVTN repeat-like/Quinoprotein amine dehydrogenase"/>
    <property type="match status" value="2"/>
</dbReference>
<organism evidence="2 3">
    <name type="scientific">Thielaviopsis punctulata</name>
    <dbReference type="NCBI Taxonomy" id="72032"/>
    <lineage>
        <taxon>Eukaryota</taxon>
        <taxon>Fungi</taxon>
        <taxon>Dikarya</taxon>
        <taxon>Ascomycota</taxon>
        <taxon>Pezizomycotina</taxon>
        <taxon>Sordariomycetes</taxon>
        <taxon>Hypocreomycetidae</taxon>
        <taxon>Microascales</taxon>
        <taxon>Ceratocystidaceae</taxon>
        <taxon>Thielaviopsis</taxon>
    </lineage>
</organism>
<dbReference type="SMART" id="SM00320">
    <property type="entry name" value="WD40"/>
    <property type="match status" value="4"/>
</dbReference>
<feature type="compositionally biased region" description="Acidic residues" evidence="1">
    <location>
        <begin position="525"/>
        <end position="544"/>
    </location>
</feature>
<dbReference type="AlphaFoldDB" id="A0A0F4ZBD4"/>
<dbReference type="OrthoDB" id="308449at2759"/>
<comment type="caution">
    <text evidence="2">The sequence shown here is derived from an EMBL/GenBank/DDBJ whole genome shotgun (WGS) entry which is preliminary data.</text>
</comment>
<sequence length="544" mass="57460">MVKRKRSDAPVAAAKKAAPQPLKSALKSSTPKSALKSSTPKSALKSASHASNKPAAPKNAPGASAPKSKPKTKQAPAPVPAPAPPTDGPFSIQIVTGSYDRVLHGMTVRIAGSTTSFADTFLFNAHTSAIRCLAVSPPSVPIAGQTQKVFLASGSTDERINIYNLSAHEPKTAPTEASADDKLLAALAPRPIRENKKNREVGALMHHSSSVTALAFPTRGKLLSAAEDSTIAVTRARDWQLLSTIKVPIPKAHGRPTGDTAVFGGQPAGVNSFAVHPSLKVMISVSKGEKSMRLWNLVTGKKAGVLNFGRDLLVQAGEGKHSSGEGRQVVWGSTAEGGDEFAVAFERDVVVFGMDSTPRCVVLGDVRTKVHRVAYVRVDDAEAGDAVLAVSTEDGRVLFYSTRAADLHAATDDDDGEDLPTAKLLAQVGGRAAGVATRIKDFKVLRGYDGAFYVVGGSSDGRVRVWRMAAEMLAAAEHGKSAKKVKTQDKAEKAVAQGELLGTYETQNRITCLEAFVLIPRPEGLEDSDEEESESESDEESDDE</sequence>
<name>A0A0F4ZBD4_9PEZI</name>
<feature type="compositionally biased region" description="Pro residues" evidence="1">
    <location>
        <begin position="77"/>
        <end position="87"/>
    </location>
</feature>
<feature type="compositionally biased region" description="Polar residues" evidence="1">
    <location>
        <begin position="28"/>
        <end position="41"/>
    </location>
</feature>
<dbReference type="PANTHER" id="PTHR44675:SF1">
    <property type="entry name" value="P21-ACTIVATED PROTEIN KINASE-INTERACTING PROTEIN 1"/>
    <property type="match status" value="1"/>
</dbReference>
<evidence type="ECO:0008006" key="4">
    <source>
        <dbReference type="Google" id="ProtNLM"/>
    </source>
</evidence>
<proteinExistence type="predicted"/>
<feature type="region of interest" description="Disordered" evidence="1">
    <location>
        <begin position="521"/>
        <end position="544"/>
    </location>
</feature>
<dbReference type="Pfam" id="PF00400">
    <property type="entry name" value="WD40"/>
    <property type="match status" value="2"/>
</dbReference>
<protein>
    <recommendedName>
        <fullName evidence="4">Anaphase-promoting complex subunit 4 WD40 domain-containing protein</fullName>
    </recommendedName>
</protein>
<gene>
    <name evidence="2" type="ORF">TD95_000402</name>
</gene>
<keyword evidence="3" id="KW-1185">Reference proteome</keyword>
<dbReference type="Proteomes" id="UP000033483">
    <property type="component" value="Unassembled WGS sequence"/>
</dbReference>
<dbReference type="InterPro" id="IPR015943">
    <property type="entry name" value="WD40/YVTN_repeat-like_dom_sf"/>
</dbReference>
<reference evidence="2 3" key="1">
    <citation type="submission" date="2015-03" db="EMBL/GenBank/DDBJ databases">
        <authorList>
            <person name="Radwan O."/>
            <person name="Al-Naeli F.A."/>
            <person name="Rendon G.A."/>
            <person name="Fields C."/>
        </authorList>
    </citation>
    <scope>NUCLEOTIDE SEQUENCE [LARGE SCALE GENOMIC DNA]</scope>
    <source>
        <strain evidence="2">CR-DP1</strain>
    </source>
</reference>
<dbReference type="SUPFAM" id="SSF50978">
    <property type="entry name" value="WD40 repeat-like"/>
    <property type="match status" value="1"/>
</dbReference>
<dbReference type="InterPro" id="IPR051959">
    <property type="entry name" value="PAK1-Kinase_Regulator"/>
</dbReference>
<feature type="compositionally biased region" description="Low complexity" evidence="1">
    <location>
        <begin position="9"/>
        <end position="27"/>
    </location>
</feature>